<feature type="domain" description="GBF-interacting protein 1 N-terminal" evidence="2">
    <location>
        <begin position="12"/>
        <end position="70"/>
    </location>
</feature>
<proteinExistence type="predicted"/>
<dbReference type="eggNOG" id="ENOG502QRB3">
    <property type="taxonomic scope" value="Eukaryota"/>
</dbReference>
<feature type="compositionally biased region" description="Polar residues" evidence="1">
    <location>
        <begin position="763"/>
        <end position="783"/>
    </location>
</feature>
<dbReference type="AlphaFoldDB" id="A0A1S2Z8G3"/>
<dbReference type="InterPro" id="IPR009060">
    <property type="entry name" value="UBA-like_sf"/>
</dbReference>
<dbReference type="KEGG" id="cam:101511880"/>
<feature type="region of interest" description="Disordered" evidence="1">
    <location>
        <begin position="750"/>
        <end position="783"/>
    </location>
</feature>
<feature type="compositionally biased region" description="Basic and acidic residues" evidence="1">
    <location>
        <begin position="64"/>
        <end position="79"/>
    </location>
</feature>
<feature type="compositionally biased region" description="Low complexity" evidence="1">
    <location>
        <begin position="205"/>
        <end position="220"/>
    </location>
</feature>
<name>A0A1S2Z8G3_CICAR</name>
<dbReference type="RefSeq" id="XP_004516933.1">
    <property type="nucleotide sequence ID" value="XM_004516876.2"/>
</dbReference>
<dbReference type="InterPro" id="IPR009719">
    <property type="entry name" value="GIP1_N"/>
</dbReference>
<dbReference type="STRING" id="3827.A0A1S2Z8G3"/>
<accession>A0A1S2Z8G3</accession>
<evidence type="ECO:0000259" key="2">
    <source>
        <dbReference type="Pfam" id="PF06972"/>
    </source>
</evidence>
<organism evidence="3 4">
    <name type="scientific">Cicer arietinum</name>
    <name type="common">Chickpea</name>
    <name type="synonym">Garbanzo</name>
    <dbReference type="NCBI Taxonomy" id="3827"/>
    <lineage>
        <taxon>Eukaryota</taxon>
        <taxon>Viridiplantae</taxon>
        <taxon>Streptophyta</taxon>
        <taxon>Embryophyta</taxon>
        <taxon>Tracheophyta</taxon>
        <taxon>Spermatophyta</taxon>
        <taxon>Magnoliopsida</taxon>
        <taxon>eudicotyledons</taxon>
        <taxon>Gunneridae</taxon>
        <taxon>Pentapetalae</taxon>
        <taxon>rosids</taxon>
        <taxon>fabids</taxon>
        <taxon>Fabales</taxon>
        <taxon>Fabaceae</taxon>
        <taxon>Papilionoideae</taxon>
        <taxon>50 kb inversion clade</taxon>
        <taxon>NPAAA clade</taxon>
        <taxon>Hologalegina</taxon>
        <taxon>IRL clade</taxon>
        <taxon>Cicereae</taxon>
        <taxon>Cicer</taxon>
    </lineage>
</organism>
<evidence type="ECO:0000313" key="4">
    <source>
        <dbReference type="RefSeq" id="XP_004516933.1"/>
    </source>
</evidence>
<evidence type="ECO:0000313" key="3">
    <source>
        <dbReference type="Proteomes" id="UP000087171"/>
    </source>
</evidence>
<sequence>MGSENNTAAKGVPATAENVVATVKEIVNRTEQEIYDVLKDCDMDPNLAVEKLLTQDTFHEVRSKREKRKEMKEAIDSRTRGNSMGLSRGGKIGIGNDPGILQSGLAHVAYKENGKAVDKQEVGSVCTSVISSTTHVVDKSSKTDSFKSDNGRQSLGIGVSMSDTAQVSPGPQPWSTGVSKGHLSMADIVRMGRTSQDAVSHNHCNSLGVSSSGNSESSLSLHCQNSSEQQGFHDEWPVIKQPFPGNQQVLTSSSNANGLFEHPNLHGTAESLHRNCELDAAQVSREEITSGSAISETIESVSVSNNTGLGSHANFNLENTPTSNFPTSDEHHEGVSPVVLDLQQLSMEESKLEVPSSEDSLVVLPNHLQALAAECSHLSFGTYKGSNNSSSSAIFAHNNLSRSGLEMNSAAVDDSLAQFPDASSLNHGDDQRGFDTVKNGGEQLGSDVVRLGTSVDKSFDFLSTPWQELVKHTVSEETLGHQYSTTASISDPSLQKSHWPTPSLPLKQPGLQSGSHSSFPGELHNNSNSAPQDLLAFLIAQSQRARHANAEPSVNNFPLSMSEDMEPFALRNPSLPTQGCTVPNIHFQQSRHMKAYPSLPQNQSYLSTIDSQRAFLDNTAYNRFPANMNYNNLPQNRNEFLKSRLPPSIASDAHGYGNLDSSFYCPGSFLPNPSLANVKPSSNINEILPSQYNGGYNLSSNQRHGSFSQRDYGAKSRSSLIHENTQYTFMDQPSQSSLLQQYASPGYPDFYYSPTQLPEKHNQSGSVQDLSPSQLHQFWQNSH</sequence>
<feature type="region of interest" description="Disordered" evidence="1">
    <location>
        <begin position="421"/>
        <end position="443"/>
    </location>
</feature>
<dbReference type="OrthoDB" id="762072at2759"/>
<dbReference type="GeneID" id="101511880"/>
<dbReference type="PANTHER" id="PTHR46445:SF14">
    <property type="entry name" value="DUF1296 FAMILY PROTEIN"/>
    <property type="match status" value="1"/>
</dbReference>
<dbReference type="SUPFAM" id="SSF46934">
    <property type="entry name" value="UBA-like"/>
    <property type="match status" value="1"/>
</dbReference>
<feature type="region of interest" description="Disordered" evidence="1">
    <location>
        <begin position="199"/>
        <end position="220"/>
    </location>
</feature>
<evidence type="ECO:0000256" key="1">
    <source>
        <dbReference type="SAM" id="MobiDB-lite"/>
    </source>
</evidence>
<dbReference type="PANTHER" id="PTHR46445">
    <property type="entry name" value="RNA POLYMERASE II DEGRADATION FACTOR-LIKE PROTEIN (DUF1296)"/>
    <property type="match status" value="1"/>
</dbReference>
<dbReference type="PaxDb" id="3827-XP_004516933.1"/>
<dbReference type="Pfam" id="PF06972">
    <property type="entry name" value="GIP1_N"/>
    <property type="match status" value="1"/>
</dbReference>
<protein>
    <submittedName>
        <fullName evidence="4">Uncharacterized protein LOC101511880 isoform X1</fullName>
    </submittedName>
</protein>
<keyword evidence="3" id="KW-1185">Reference proteome</keyword>
<gene>
    <name evidence="4" type="primary">LOC101511880</name>
</gene>
<dbReference type="Proteomes" id="UP000087171">
    <property type="component" value="Unplaced"/>
</dbReference>
<reference evidence="4" key="1">
    <citation type="submission" date="2025-08" db="UniProtKB">
        <authorList>
            <consortium name="RefSeq"/>
        </authorList>
    </citation>
    <scope>IDENTIFICATION</scope>
    <source>
        <tissue evidence="4">Etiolated seedlings</tissue>
    </source>
</reference>
<feature type="region of interest" description="Disordered" evidence="1">
    <location>
        <begin position="64"/>
        <end position="89"/>
    </location>
</feature>